<dbReference type="InParanoid" id="A0A1X7VGP8"/>
<sequence length="51" mass="6172">MHWRANETGRFYVKHHSGEGHLTVDDLKDNRPGRRKILKQSCPLWYQSVWH</sequence>
<protein>
    <submittedName>
        <fullName evidence="1">Uncharacterized protein</fullName>
    </submittedName>
</protein>
<name>A0A1X7VGP8_AMPQE</name>
<reference evidence="1" key="1">
    <citation type="submission" date="2017-05" db="UniProtKB">
        <authorList>
            <consortium name="EnsemblMetazoa"/>
        </authorList>
    </citation>
    <scope>IDENTIFICATION</scope>
</reference>
<dbReference type="EnsemblMetazoa" id="Aqu2.1.38954_001">
    <property type="protein sequence ID" value="Aqu2.1.38954_001"/>
    <property type="gene ID" value="Aqu2.1.38954"/>
</dbReference>
<organism evidence="1">
    <name type="scientific">Amphimedon queenslandica</name>
    <name type="common">Sponge</name>
    <dbReference type="NCBI Taxonomy" id="400682"/>
    <lineage>
        <taxon>Eukaryota</taxon>
        <taxon>Metazoa</taxon>
        <taxon>Porifera</taxon>
        <taxon>Demospongiae</taxon>
        <taxon>Heteroscleromorpha</taxon>
        <taxon>Haplosclerida</taxon>
        <taxon>Niphatidae</taxon>
        <taxon>Amphimedon</taxon>
    </lineage>
</organism>
<proteinExistence type="predicted"/>
<evidence type="ECO:0000313" key="1">
    <source>
        <dbReference type="EnsemblMetazoa" id="Aqu2.1.38954_001"/>
    </source>
</evidence>
<accession>A0A1X7VGP8</accession>
<dbReference type="AlphaFoldDB" id="A0A1X7VGP8"/>